<proteinExistence type="predicted"/>
<name>A0A0E3S5S2_9EURY</name>
<evidence type="ECO:0000313" key="3">
    <source>
        <dbReference type="Proteomes" id="UP000033072"/>
    </source>
</evidence>
<dbReference type="AlphaFoldDB" id="A0A0E3S5S2"/>
<accession>A0A0E3S5S2</accession>
<reference evidence="2 3" key="1">
    <citation type="submission" date="2014-07" db="EMBL/GenBank/DDBJ databases">
        <title>Methanogenic archaea and the global carbon cycle.</title>
        <authorList>
            <person name="Henriksen J.R."/>
            <person name="Luke J."/>
            <person name="Reinhart S."/>
            <person name="Benedict M.N."/>
            <person name="Youngblut N.D."/>
            <person name="Metcalf M.E."/>
            <person name="Whitaker R.J."/>
            <person name="Metcalf W.W."/>
        </authorList>
    </citation>
    <scope>NUCLEOTIDE SEQUENCE [LARGE SCALE GENOMIC DNA]</scope>
    <source>
        <strain evidence="2 3">Z-7289</strain>
    </source>
</reference>
<dbReference type="EMBL" id="CP009515">
    <property type="protein sequence ID" value="AKB75741.1"/>
    <property type="molecule type" value="Genomic_DNA"/>
</dbReference>
<dbReference type="HOGENOM" id="CLU_2730404_0_0_2"/>
<keyword evidence="3" id="KW-1185">Reference proteome</keyword>
<sequence>MQKIRHIKPLNRKIRILNITGSNCRTACKATGLPACYRGFSLLVPNSKGNSFPEGKKAGEIESSRQKTGVL</sequence>
<gene>
    <name evidence="2" type="ORF">MSLAZ_2480</name>
</gene>
<feature type="compositionally biased region" description="Basic and acidic residues" evidence="1">
    <location>
        <begin position="54"/>
        <end position="65"/>
    </location>
</feature>
<feature type="region of interest" description="Disordered" evidence="1">
    <location>
        <begin position="47"/>
        <end position="71"/>
    </location>
</feature>
<dbReference type="KEGG" id="mls:MSLAZ_2480"/>
<evidence type="ECO:0000256" key="1">
    <source>
        <dbReference type="SAM" id="MobiDB-lite"/>
    </source>
</evidence>
<organism evidence="2 3">
    <name type="scientific">Methanosarcina lacustris Z-7289</name>
    <dbReference type="NCBI Taxonomy" id="1434111"/>
    <lineage>
        <taxon>Archaea</taxon>
        <taxon>Methanobacteriati</taxon>
        <taxon>Methanobacteriota</taxon>
        <taxon>Stenosarchaea group</taxon>
        <taxon>Methanomicrobia</taxon>
        <taxon>Methanosarcinales</taxon>
        <taxon>Methanosarcinaceae</taxon>
        <taxon>Methanosarcina</taxon>
    </lineage>
</organism>
<protein>
    <submittedName>
        <fullName evidence="2">Uncharacterized protein</fullName>
    </submittedName>
</protein>
<dbReference type="Proteomes" id="UP000033072">
    <property type="component" value="Chromosome"/>
</dbReference>
<dbReference type="PATRIC" id="fig|1434111.4.peg.3293"/>
<evidence type="ECO:0000313" key="2">
    <source>
        <dbReference type="EMBL" id="AKB75741.1"/>
    </source>
</evidence>